<comment type="caution">
    <text evidence="2">The sequence shown here is derived from an EMBL/GenBank/DDBJ whole genome shotgun (WGS) entry which is preliminary data.</text>
</comment>
<dbReference type="PANTHER" id="PTHR43016">
    <property type="entry name" value="PRESEQUENCE PROTEASE"/>
    <property type="match status" value="1"/>
</dbReference>
<dbReference type="PANTHER" id="PTHR43016:SF13">
    <property type="entry name" value="PRESEQUENCE PROTEASE, MITOCHONDRIAL"/>
    <property type="match status" value="1"/>
</dbReference>
<reference evidence="2 4" key="1">
    <citation type="journal article" date="2019" name="Sci. Rep.">
        <title>Orb-weaving spider Araneus ventricosus genome elucidates the spidroin gene catalogue.</title>
        <authorList>
            <person name="Kono N."/>
            <person name="Nakamura H."/>
            <person name="Ohtoshi R."/>
            <person name="Moran D.A.P."/>
            <person name="Shinohara A."/>
            <person name="Yoshida Y."/>
            <person name="Fujiwara M."/>
            <person name="Mori M."/>
            <person name="Tomita M."/>
            <person name="Arakawa K."/>
        </authorList>
    </citation>
    <scope>NUCLEOTIDE SEQUENCE [LARGE SCALE GENOMIC DNA]</scope>
</reference>
<name>A0A4Y2MZA9_ARAVE</name>
<dbReference type="InterPro" id="IPR011249">
    <property type="entry name" value="Metalloenz_LuxS/M16"/>
</dbReference>
<dbReference type="Gene3D" id="3.30.830.10">
    <property type="entry name" value="Metalloenzyme, LuxS/M16 peptidase-like"/>
    <property type="match status" value="1"/>
</dbReference>
<gene>
    <name evidence="3" type="ORF">AVEN_160607_1</name>
    <name evidence="2" type="ORF">AVEN_64972_1</name>
</gene>
<dbReference type="GO" id="GO:0016485">
    <property type="term" value="P:protein processing"/>
    <property type="evidence" value="ECO:0007669"/>
    <property type="project" value="TreeGrafter"/>
</dbReference>
<dbReference type="GO" id="GO:0046872">
    <property type="term" value="F:metal ion binding"/>
    <property type="evidence" value="ECO:0007669"/>
    <property type="project" value="InterPro"/>
</dbReference>
<dbReference type="EMBL" id="BGPR01125535">
    <property type="protein sequence ID" value="GBN32425.1"/>
    <property type="molecule type" value="Genomic_DNA"/>
</dbReference>
<evidence type="ECO:0000313" key="3">
    <source>
        <dbReference type="EMBL" id="GBN32425.1"/>
    </source>
</evidence>
<sequence length="106" mass="11910">NGKVPLQICEQPTNEVTYFRALVDASGVSEEDIMLLPLFTSIVTQMGAGNLSYKELDQEIQLKTGKLDVSFHLSEDPSDPLQFRQVRYLILKILNIIKKILTLNCG</sequence>
<dbReference type="GO" id="GO:0004222">
    <property type="term" value="F:metalloendopeptidase activity"/>
    <property type="evidence" value="ECO:0007669"/>
    <property type="project" value="TreeGrafter"/>
</dbReference>
<accession>A0A4Y2MZA9</accession>
<dbReference type="OrthoDB" id="10250783at2759"/>
<evidence type="ECO:0000313" key="4">
    <source>
        <dbReference type="Proteomes" id="UP000499080"/>
    </source>
</evidence>
<dbReference type="SUPFAM" id="SSF63411">
    <property type="entry name" value="LuxS/MPP-like metallohydrolase"/>
    <property type="match status" value="1"/>
</dbReference>
<dbReference type="GO" id="GO:0005759">
    <property type="term" value="C:mitochondrial matrix"/>
    <property type="evidence" value="ECO:0007669"/>
    <property type="project" value="TreeGrafter"/>
</dbReference>
<feature type="non-terminal residue" evidence="2">
    <location>
        <position position="1"/>
    </location>
</feature>
<proteinExistence type="predicted"/>
<dbReference type="EMBL" id="BGPR01125529">
    <property type="protein sequence ID" value="GBN32405.1"/>
    <property type="molecule type" value="Genomic_DNA"/>
</dbReference>
<organism evidence="2 4">
    <name type="scientific">Araneus ventricosus</name>
    <name type="common">Orbweaver spider</name>
    <name type="synonym">Epeira ventricosa</name>
    <dbReference type="NCBI Taxonomy" id="182803"/>
    <lineage>
        <taxon>Eukaryota</taxon>
        <taxon>Metazoa</taxon>
        <taxon>Ecdysozoa</taxon>
        <taxon>Arthropoda</taxon>
        <taxon>Chelicerata</taxon>
        <taxon>Arachnida</taxon>
        <taxon>Araneae</taxon>
        <taxon>Araneomorphae</taxon>
        <taxon>Entelegynae</taxon>
        <taxon>Araneoidea</taxon>
        <taxon>Araneidae</taxon>
        <taxon>Araneus</taxon>
    </lineage>
</organism>
<dbReference type="AlphaFoldDB" id="A0A4Y2MZA9"/>
<evidence type="ECO:0000313" key="2">
    <source>
        <dbReference type="EMBL" id="GBN32405.1"/>
    </source>
</evidence>
<dbReference type="Proteomes" id="UP000499080">
    <property type="component" value="Unassembled WGS sequence"/>
</dbReference>
<protein>
    <recommendedName>
        <fullName evidence="1">Peptidase M16C associated domain-containing protein</fullName>
    </recommendedName>
</protein>
<keyword evidence="4" id="KW-1185">Reference proteome</keyword>
<feature type="domain" description="Peptidase M16C associated" evidence="1">
    <location>
        <begin position="2"/>
        <end position="86"/>
    </location>
</feature>
<dbReference type="Pfam" id="PF08367">
    <property type="entry name" value="M16C_assoc"/>
    <property type="match status" value="1"/>
</dbReference>
<dbReference type="InterPro" id="IPR013578">
    <property type="entry name" value="Peptidase_M16C_assoc"/>
</dbReference>
<evidence type="ECO:0000259" key="1">
    <source>
        <dbReference type="Pfam" id="PF08367"/>
    </source>
</evidence>